<reference evidence="1" key="2">
    <citation type="submission" date="2022-01" db="EMBL/GenBank/DDBJ databases">
        <authorList>
            <person name="Yamashiro T."/>
            <person name="Shiraishi A."/>
            <person name="Satake H."/>
            <person name="Nakayama K."/>
        </authorList>
    </citation>
    <scope>NUCLEOTIDE SEQUENCE</scope>
</reference>
<organism evidence="1 2">
    <name type="scientific">Tanacetum coccineum</name>
    <dbReference type="NCBI Taxonomy" id="301880"/>
    <lineage>
        <taxon>Eukaryota</taxon>
        <taxon>Viridiplantae</taxon>
        <taxon>Streptophyta</taxon>
        <taxon>Embryophyta</taxon>
        <taxon>Tracheophyta</taxon>
        <taxon>Spermatophyta</taxon>
        <taxon>Magnoliopsida</taxon>
        <taxon>eudicotyledons</taxon>
        <taxon>Gunneridae</taxon>
        <taxon>Pentapetalae</taxon>
        <taxon>asterids</taxon>
        <taxon>campanulids</taxon>
        <taxon>Asterales</taxon>
        <taxon>Asteraceae</taxon>
        <taxon>Asteroideae</taxon>
        <taxon>Anthemideae</taxon>
        <taxon>Anthemidinae</taxon>
        <taxon>Tanacetum</taxon>
    </lineage>
</organism>
<protein>
    <submittedName>
        <fullName evidence="1">Uncharacterized protein</fullName>
    </submittedName>
</protein>
<proteinExistence type="predicted"/>
<sequence length="86" mass="9303">MDFHELVLTVKYSSNKGLNKKSNSCNDGVVVSAEGETFGTSFELEASSQKNKGTLEVESIVRAASTRVRFRLLTTPFCSGVLGVEV</sequence>
<accession>A0ABQ5J390</accession>
<reference evidence="1" key="1">
    <citation type="journal article" date="2022" name="Int. J. Mol. Sci.">
        <title>Draft Genome of Tanacetum Coccineum: Genomic Comparison of Closely Related Tanacetum-Family Plants.</title>
        <authorList>
            <person name="Yamashiro T."/>
            <person name="Shiraishi A."/>
            <person name="Nakayama K."/>
            <person name="Satake H."/>
        </authorList>
    </citation>
    <scope>NUCLEOTIDE SEQUENCE</scope>
</reference>
<name>A0ABQ5J390_9ASTR</name>
<comment type="caution">
    <text evidence="1">The sequence shown here is derived from an EMBL/GenBank/DDBJ whole genome shotgun (WGS) entry which is preliminary data.</text>
</comment>
<dbReference type="Proteomes" id="UP001151760">
    <property type="component" value="Unassembled WGS sequence"/>
</dbReference>
<keyword evidence="2" id="KW-1185">Reference proteome</keyword>
<dbReference type="EMBL" id="BQNB010021483">
    <property type="protein sequence ID" value="GJU06874.1"/>
    <property type="molecule type" value="Genomic_DNA"/>
</dbReference>
<evidence type="ECO:0000313" key="2">
    <source>
        <dbReference type="Proteomes" id="UP001151760"/>
    </source>
</evidence>
<gene>
    <name evidence="1" type="ORF">Tco_1123304</name>
</gene>
<evidence type="ECO:0000313" key="1">
    <source>
        <dbReference type="EMBL" id="GJU06874.1"/>
    </source>
</evidence>